<dbReference type="PANTHER" id="PTHR34472">
    <property type="entry name" value="SULFUR CARRIER PROTEIN THIS"/>
    <property type="match status" value="1"/>
</dbReference>
<organism evidence="1 2">
    <name type="scientific">Pelagibacter ubique (strain HTCC1002)</name>
    <dbReference type="NCBI Taxonomy" id="314261"/>
    <lineage>
        <taxon>Bacteria</taxon>
        <taxon>Pseudomonadati</taxon>
        <taxon>Pseudomonadota</taxon>
        <taxon>Alphaproteobacteria</taxon>
        <taxon>Candidatus Pelagibacterales</taxon>
        <taxon>Candidatus Pelagibacteraceae</taxon>
        <taxon>Candidatus Pelagibacter</taxon>
    </lineage>
</organism>
<dbReference type="PANTHER" id="PTHR34472:SF1">
    <property type="entry name" value="SULFUR CARRIER PROTEIN THIS"/>
    <property type="match status" value="1"/>
</dbReference>
<protein>
    <submittedName>
        <fullName evidence="1">ThiS family protein</fullName>
    </submittedName>
</protein>
<dbReference type="EMBL" id="AAPV01000001">
    <property type="protein sequence ID" value="EAS84597.1"/>
    <property type="molecule type" value="Genomic_DNA"/>
</dbReference>
<dbReference type="NCBIfam" id="TIGR01683">
    <property type="entry name" value="thiS"/>
    <property type="match status" value="1"/>
</dbReference>
<name>Q1V2D1_PELU1</name>
<dbReference type="HOGENOM" id="CLU_174611_3_0_5"/>
<accession>Q1V2D1</accession>
<reference evidence="1 2" key="1">
    <citation type="submission" date="2006-04" db="EMBL/GenBank/DDBJ databases">
        <authorList>
            <person name="Giovannoni S.J."/>
            <person name="Cho J.-C."/>
            <person name="Ferriera S."/>
            <person name="Johnson J."/>
            <person name="Kravitz S."/>
            <person name="Halpern A."/>
            <person name="Remington K."/>
            <person name="Beeson K."/>
            <person name="Tran B."/>
            <person name="Rogers Y.-H."/>
            <person name="Friedman R."/>
            <person name="Venter J.C."/>
        </authorList>
    </citation>
    <scope>NUCLEOTIDE SEQUENCE [LARGE SCALE GENOMIC DNA]</scope>
    <source>
        <strain evidence="1 2">HTCC1002</strain>
    </source>
</reference>
<dbReference type="AlphaFoldDB" id="Q1V2D1"/>
<dbReference type="InterPro" id="IPR010035">
    <property type="entry name" value="Thi_S"/>
</dbReference>
<dbReference type="InterPro" id="IPR012675">
    <property type="entry name" value="Beta-grasp_dom_sf"/>
</dbReference>
<sequence>MKKIKKIKIKLNGKFSTINENLSLLIFLKELKIPLKKVAIELNQEIIDKNNLKTIKLKNNDKIEIVHFIGGG</sequence>
<dbReference type="Pfam" id="PF02597">
    <property type="entry name" value="ThiS"/>
    <property type="match status" value="1"/>
</dbReference>
<comment type="caution">
    <text evidence="1">The sequence shown here is derived from an EMBL/GenBank/DDBJ whole genome shotgun (WGS) entry which is preliminary data.</text>
</comment>
<dbReference type="Gene3D" id="3.10.20.30">
    <property type="match status" value="1"/>
</dbReference>
<dbReference type="RefSeq" id="WP_006997184.1">
    <property type="nucleotide sequence ID" value="NZ_CH724130.1"/>
</dbReference>
<gene>
    <name evidence="1" type="ORF">PU1002_02731</name>
</gene>
<dbReference type="Proteomes" id="UP000005306">
    <property type="component" value="Unassembled WGS sequence"/>
</dbReference>
<dbReference type="InterPro" id="IPR003749">
    <property type="entry name" value="ThiS/MoaD-like"/>
</dbReference>
<dbReference type="CDD" id="cd00565">
    <property type="entry name" value="Ubl_ThiS"/>
    <property type="match status" value="1"/>
</dbReference>
<proteinExistence type="predicted"/>
<evidence type="ECO:0000313" key="1">
    <source>
        <dbReference type="EMBL" id="EAS84597.1"/>
    </source>
</evidence>
<dbReference type="InterPro" id="IPR016155">
    <property type="entry name" value="Mopterin_synth/thiamin_S_b"/>
</dbReference>
<evidence type="ECO:0000313" key="2">
    <source>
        <dbReference type="Proteomes" id="UP000005306"/>
    </source>
</evidence>
<dbReference type="SUPFAM" id="SSF54285">
    <property type="entry name" value="MoaD/ThiS"/>
    <property type="match status" value="1"/>
</dbReference>